<dbReference type="InterPro" id="IPR007890">
    <property type="entry name" value="CHASE2"/>
</dbReference>
<evidence type="ECO:0000313" key="3">
    <source>
        <dbReference type="EMBL" id="MBK1854238.1"/>
    </source>
</evidence>
<dbReference type="SUPFAM" id="SSF55073">
    <property type="entry name" value="Nucleotide cyclase"/>
    <property type="match status" value="1"/>
</dbReference>
<dbReference type="CDD" id="cd07302">
    <property type="entry name" value="CHD"/>
    <property type="match status" value="1"/>
</dbReference>
<organism evidence="3 4">
    <name type="scientific">Oceaniferula flava</name>
    <dbReference type="NCBI Taxonomy" id="2800421"/>
    <lineage>
        <taxon>Bacteria</taxon>
        <taxon>Pseudomonadati</taxon>
        <taxon>Verrucomicrobiota</taxon>
        <taxon>Verrucomicrobiia</taxon>
        <taxon>Verrucomicrobiales</taxon>
        <taxon>Verrucomicrobiaceae</taxon>
        <taxon>Oceaniferula</taxon>
    </lineage>
</organism>
<gene>
    <name evidence="3" type="ORF">JIN83_04675</name>
</gene>
<proteinExistence type="predicted"/>
<dbReference type="Pfam" id="PF05226">
    <property type="entry name" value="CHASE2"/>
    <property type="match status" value="1"/>
</dbReference>
<dbReference type="SMART" id="SM00044">
    <property type="entry name" value="CYCc"/>
    <property type="match status" value="1"/>
</dbReference>
<keyword evidence="1" id="KW-1133">Transmembrane helix</keyword>
<dbReference type="PANTHER" id="PTHR43081">
    <property type="entry name" value="ADENYLATE CYCLASE, TERMINAL-DIFFERENTIATION SPECIFIC-RELATED"/>
    <property type="match status" value="1"/>
</dbReference>
<evidence type="ECO:0000313" key="4">
    <source>
        <dbReference type="Proteomes" id="UP000634206"/>
    </source>
</evidence>
<dbReference type="EMBL" id="JAENIG010000002">
    <property type="protein sequence ID" value="MBK1854238.1"/>
    <property type="molecule type" value="Genomic_DNA"/>
</dbReference>
<evidence type="ECO:0000259" key="2">
    <source>
        <dbReference type="PROSITE" id="PS50125"/>
    </source>
</evidence>
<protein>
    <submittedName>
        <fullName evidence="3">Adenylate/guanylate cyclase domain-containing protein</fullName>
    </submittedName>
</protein>
<dbReference type="InterPro" id="IPR050697">
    <property type="entry name" value="Adenylyl/Guanylyl_Cyclase_3/4"/>
</dbReference>
<dbReference type="Proteomes" id="UP000634206">
    <property type="component" value="Unassembled WGS sequence"/>
</dbReference>
<dbReference type="InterPro" id="IPR029787">
    <property type="entry name" value="Nucleotide_cyclase"/>
</dbReference>
<accession>A0AAE2S9J5</accession>
<dbReference type="AlphaFoldDB" id="A0AAE2S9J5"/>
<dbReference type="InterPro" id="IPR001054">
    <property type="entry name" value="A/G_cyclase"/>
</dbReference>
<feature type="transmembrane region" description="Helical" evidence="1">
    <location>
        <begin position="358"/>
        <end position="377"/>
    </location>
</feature>
<dbReference type="Pfam" id="PF00211">
    <property type="entry name" value="Guanylate_cyc"/>
    <property type="match status" value="1"/>
</dbReference>
<feature type="transmembrane region" description="Helical" evidence="1">
    <location>
        <begin position="330"/>
        <end position="352"/>
    </location>
</feature>
<evidence type="ECO:0000256" key="1">
    <source>
        <dbReference type="SAM" id="Phobius"/>
    </source>
</evidence>
<dbReference type="GO" id="GO:0009190">
    <property type="term" value="P:cyclic nucleotide biosynthetic process"/>
    <property type="evidence" value="ECO:0007669"/>
    <property type="project" value="InterPro"/>
</dbReference>
<reference evidence="3" key="1">
    <citation type="submission" date="2021-01" db="EMBL/GenBank/DDBJ databases">
        <title>Modified the classification status of verrucomicrobia.</title>
        <authorList>
            <person name="Feng X."/>
        </authorList>
    </citation>
    <scope>NUCLEOTIDE SEQUENCE</scope>
    <source>
        <strain evidence="3">5K15</strain>
    </source>
</reference>
<dbReference type="SMART" id="SM01080">
    <property type="entry name" value="CHASE2"/>
    <property type="match status" value="1"/>
</dbReference>
<dbReference type="PANTHER" id="PTHR43081:SF1">
    <property type="entry name" value="ADENYLATE CYCLASE, TERMINAL-DIFFERENTIATION SPECIFIC"/>
    <property type="match status" value="1"/>
</dbReference>
<sequence>MGDFLAKQERMLRDFFTAHDHRLKPREDFVFLGIDSASLTLDGPAAEVVAGNSTLEKMSKRYPWDRRVYAEAIDRLANAGAKLIIIDLVFPQGATAEEDEALAAAIARHRNKVVLASAFMAQAAGDQQTVTQMVEPIEPFLGPLDSETPSGYVNFWPHYKDRLVREVQLSKTLREVNNQPRRSDEPVFVPLSVAAARQLGKEPTAPSQIARFRMARVQGRNVDEVYEPQSLYRIFVPSDWQQYREAAFFQDKVVIIGPAAPTFQDAHDTPAGKVYGAQLHLHALGAILEDAWYREGLLGDGLLLRWILCGVALMVSCAVAFAWSRVGRLLLALSVAFVLWLGTAYFTCYFTGVVIGGVPWMATTSSGIFGAMIWQAITERARRQQLHRHLQRSMSPDVADAIVKAPSGYYAAASGNRKEVTVLFADVRDFTTRSEQQDAVQLVSQLNEYLEKMVEVIFAHGGTVDKFIGDAIMATWGGLDRDDSQAQAEASVQAAKGMLHELAKLNAKWASEGLEPFHIGIGIHHGEAVVGEVGSDQRTDFTVIGDAVNLASRTEGLTKKLAVELLISSAVYAHLTEPQGWVEVLSVRVKGRDAAVSLYTPFPHDDQQRLVLEAGVAAFRSGDLSKATAHFAELEAAPTFAGVARFYQQELMKLSAGTKTPPGWDGVIRMDSK</sequence>
<dbReference type="GO" id="GO:0035556">
    <property type="term" value="P:intracellular signal transduction"/>
    <property type="evidence" value="ECO:0007669"/>
    <property type="project" value="InterPro"/>
</dbReference>
<dbReference type="GO" id="GO:0004016">
    <property type="term" value="F:adenylate cyclase activity"/>
    <property type="evidence" value="ECO:0007669"/>
    <property type="project" value="UniProtKB-ARBA"/>
</dbReference>
<dbReference type="Gene3D" id="3.30.70.1230">
    <property type="entry name" value="Nucleotide cyclase"/>
    <property type="match status" value="1"/>
</dbReference>
<name>A0AAE2S9J5_9BACT</name>
<dbReference type="PROSITE" id="PS50125">
    <property type="entry name" value="GUANYLATE_CYCLASE_2"/>
    <property type="match status" value="1"/>
</dbReference>
<feature type="domain" description="Guanylate cyclase" evidence="2">
    <location>
        <begin position="421"/>
        <end position="555"/>
    </location>
</feature>
<keyword evidence="1" id="KW-0812">Transmembrane</keyword>
<keyword evidence="1" id="KW-0472">Membrane</keyword>
<feature type="transmembrane region" description="Helical" evidence="1">
    <location>
        <begin position="303"/>
        <end position="323"/>
    </location>
</feature>
<keyword evidence="4" id="KW-1185">Reference proteome</keyword>
<comment type="caution">
    <text evidence="3">The sequence shown here is derived from an EMBL/GenBank/DDBJ whole genome shotgun (WGS) entry which is preliminary data.</text>
</comment>